<dbReference type="PROSITE" id="PS51925">
    <property type="entry name" value="SWIB_MDM2"/>
    <property type="match status" value="1"/>
</dbReference>
<proteinExistence type="predicted"/>
<dbReference type="Pfam" id="PF02201">
    <property type="entry name" value="SWIB"/>
    <property type="match status" value="1"/>
</dbReference>
<reference evidence="3" key="2">
    <citation type="journal article" date="2020" name="Nat. Commun.">
        <title>Large-scale genome sequencing of mycorrhizal fungi provides insights into the early evolution of symbiotic traits.</title>
        <authorList>
            <person name="Miyauchi S."/>
            <person name="Kiss E."/>
            <person name="Kuo A."/>
            <person name="Drula E."/>
            <person name="Kohler A."/>
            <person name="Sanchez-Garcia M."/>
            <person name="Morin E."/>
            <person name="Andreopoulos B."/>
            <person name="Barry K.W."/>
            <person name="Bonito G."/>
            <person name="Buee M."/>
            <person name="Carver A."/>
            <person name="Chen C."/>
            <person name="Cichocki N."/>
            <person name="Clum A."/>
            <person name="Culley D."/>
            <person name="Crous P.W."/>
            <person name="Fauchery L."/>
            <person name="Girlanda M."/>
            <person name="Hayes R.D."/>
            <person name="Keri Z."/>
            <person name="LaButti K."/>
            <person name="Lipzen A."/>
            <person name="Lombard V."/>
            <person name="Magnuson J."/>
            <person name="Maillard F."/>
            <person name="Murat C."/>
            <person name="Nolan M."/>
            <person name="Ohm R.A."/>
            <person name="Pangilinan J."/>
            <person name="Pereira M.F."/>
            <person name="Perotto S."/>
            <person name="Peter M."/>
            <person name="Pfister S."/>
            <person name="Riley R."/>
            <person name="Sitrit Y."/>
            <person name="Stielow J.B."/>
            <person name="Szollosi G."/>
            <person name="Zifcakova L."/>
            <person name="Stursova M."/>
            <person name="Spatafora J.W."/>
            <person name="Tedersoo L."/>
            <person name="Vaario L.M."/>
            <person name="Yamada A."/>
            <person name="Yan M."/>
            <person name="Wang P."/>
            <person name="Xu J."/>
            <person name="Bruns T."/>
            <person name="Baldrian P."/>
            <person name="Vilgalys R."/>
            <person name="Dunand C."/>
            <person name="Henrissat B."/>
            <person name="Grigoriev I.V."/>
            <person name="Hibbett D."/>
            <person name="Nagy L.G."/>
            <person name="Martin F.M."/>
        </authorList>
    </citation>
    <scope>NUCLEOTIDE SEQUENCE</scope>
    <source>
        <strain evidence="3">Prilba</strain>
    </source>
</reference>
<feature type="domain" description="DM2" evidence="2">
    <location>
        <begin position="199"/>
        <end position="276"/>
    </location>
</feature>
<comment type="caution">
    <text evidence="3">The sequence shown here is derived from an EMBL/GenBank/DDBJ whole genome shotgun (WGS) entry which is preliminary data.</text>
</comment>
<feature type="region of interest" description="Disordered" evidence="1">
    <location>
        <begin position="65"/>
        <end position="200"/>
    </location>
</feature>
<reference evidence="3" key="1">
    <citation type="submission" date="2019-10" db="EMBL/GenBank/DDBJ databases">
        <authorList>
            <consortium name="DOE Joint Genome Institute"/>
            <person name="Kuo A."/>
            <person name="Miyauchi S."/>
            <person name="Kiss E."/>
            <person name="Drula E."/>
            <person name="Kohler A."/>
            <person name="Sanchez-Garcia M."/>
            <person name="Andreopoulos B."/>
            <person name="Barry K.W."/>
            <person name="Bonito G."/>
            <person name="Buee M."/>
            <person name="Carver A."/>
            <person name="Chen C."/>
            <person name="Cichocki N."/>
            <person name="Clum A."/>
            <person name="Culley D."/>
            <person name="Crous P.W."/>
            <person name="Fauchery L."/>
            <person name="Girlanda M."/>
            <person name="Hayes R."/>
            <person name="Keri Z."/>
            <person name="LaButti K."/>
            <person name="Lipzen A."/>
            <person name="Lombard V."/>
            <person name="Magnuson J."/>
            <person name="Maillard F."/>
            <person name="Morin E."/>
            <person name="Murat C."/>
            <person name="Nolan M."/>
            <person name="Ohm R."/>
            <person name="Pangilinan J."/>
            <person name="Pereira M."/>
            <person name="Perotto S."/>
            <person name="Peter M."/>
            <person name="Riley R."/>
            <person name="Sitrit Y."/>
            <person name="Stielow B."/>
            <person name="Szollosi G."/>
            <person name="Zifcakova L."/>
            <person name="Stursova M."/>
            <person name="Spatafora J.W."/>
            <person name="Tedersoo L."/>
            <person name="Vaario L.-M."/>
            <person name="Yamada A."/>
            <person name="Yan M."/>
            <person name="Wang P."/>
            <person name="Xu J."/>
            <person name="Bruns T."/>
            <person name="Baldrian P."/>
            <person name="Vilgalys R."/>
            <person name="Henrissat B."/>
            <person name="Grigoriev I.V."/>
            <person name="Hibbett D."/>
            <person name="Nagy L.G."/>
            <person name="Martin F.M."/>
        </authorList>
    </citation>
    <scope>NUCLEOTIDE SEQUENCE</scope>
    <source>
        <strain evidence="3">Prilba</strain>
    </source>
</reference>
<dbReference type="InterPro" id="IPR019835">
    <property type="entry name" value="SWIB_domain"/>
</dbReference>
<evidence type="ECO:0000313" key="3">
    <source>
        <dbReference type="EMBL" id="KAF8483786.1"/>
    </source>
</evidence>
<protein>
    <recommendedName>
        <fullName evidence="2">DM2 domain-containing protein</fullName>
    </recommendedName>
</protein>
<dbReference type="Gene3D" id="1.10.245.10">
    <property type="entry name" value="SWIB/MDM2 domain"/>
    <property type="match status" value="1"/>
</dbReference>
<name>A0A9P5TC71_9AGAM</name>
<dbReference type="CDD" id="cd10567">
    <property type="entry name" value="SWIB-MDM2_like"/>
    <property type="match status" value="1"/>
</dbReference>
<feature type="compositionally biased region" description="Basic and acidic residues" evidence="1">
    <location>
        <begin position="102"/>
        <end position="112"/>
    </location>
</feature>
<gene>
    <name evidence="3" type="ORF">DFH94DRAFT_324858</name>
</gene>
<evidence type="ECO:0000256" key="1">
    <source>
        <dbReference type="SAM" id="MobiDB-lite"/>
    </source>
</evidence>
<organism evidence="3 4">
    <name type="scientific">Russula ochroleuca</name>
    <dbReference type="NCBI Taxonomy" id="152965"/>
    <lineage>
        <taxon>Eukaryota</taxon>
        <taxon>Fungi</taxon>
        <taxon>Dikarya</taxon>
        <taxon>Basidiomycota</taxon>
        <taxon>Agaricomycotina</taxon>
        <taxon>Agaricomycetes</taxon>
        <taxon>Russulales</taxon>
        <taxon>Russulaceae</taxon>
        <taxon>Russula</taxon>
    </lineage>
</organism>
<dbReference type="InterPro" id="IPR003121">
    <property type="entry name" value="SWIB_MDM2_domain"/>
</dbReference>
<sequence>MQVTDLEPRIHAILSAPGTDLSTISAKRVRRLLLEQEDIPQELVKDNKQAIDGLISNVFARVSEEKGFQQEDEEGGDTEGGRRTTSAEPAAAAITPKKRHRGSIDDHGDRSSSKSTKPSTAGDEALARKLSEQINGRGRSSRSGAASGASPARGSRGRGRGRARGHGRGSKANGTRSADMIDDSGSEADEPKKKRGGGGLSKEYILSEPLAALVQEDLLSRPQVVKKLWAYIKGNSLQNPTNGREIMCDGALRAVFNTDKIDMFKMNKELGKHLSEPSETTA</sequence>
<evidence type="ECO:0000313" key="4">
    <source>
        <dbReference type="Proteomes" id="UP000759537"/>
    </source>
</evidence>
<dbReference type="AlphaFoldDB" id="A0A9P5TC71"/>
<keyword evidence="4" id="KW-1185">Reference proteome</keyword>
<dbReference type="EMBL" id="WHVB01000004">
    <property type="protein sequence ID" value="KAF8483786.1"/>
    <property type="molecule type" value="Genomic_DNA"/>
</dbReference>
<dbReference type="OrthoDB" id="10251073at2759"/>
<dbReference type="InterPro" id="IPR036885">
    <property type="entry name" value="SWIB_MDM2_dom_sf"/>
</dbReference>
<evidence type="ECO:0000259" key="2">
    <source>
        <dbReference type="PROSITE" id="PS51925"/>
    </source>
</evidence>
<dbReference type="SUPFAM" id="SSF47592">
    <property type="entry name" value="SWIB/MDM2 domain"/>
    <property type="match status" value="1"/>
</dbReference>
<dbReference type="PANTHER" id="PTHR13844">
    <property type="entry name" value="SWI/SNF-RELATED MATRIX-ASSOCIATED ACTIN-DEPENDENT REGULATOR OF CHROMATIN SUBFAMILY D"/>
    <property type="match status" value="1"/>
</dbReference>
<dbReference type="Proteomes" id="UP000759537">
    <property type="component" value="Unassembled WGS sequence"/>
</dbReference>
<accession>A0A9P5TC71</accession>
<feature type="compositionally biased region" description="Low complexity" evidence="1">
    <location>
        <begin position="136"/>
        <end position="154"/>
    </location>
</feature>
<dbReference type="SMART" id="SM00151">
    <property type="entry name" value="SWIB"/>
    <property type="match status" value="1"/>
</dbReference>
<feature type="compositionally biased region" description="Basic residues" evidence="1">
    <location>
        <begin position="155"/>
        <end position="169"/>
    </location>
</feature>